<keyword evidence="2" id="KW-0575">Peroxidase</keyword>
<reference evidence="2 3" key="1">
    <citation type="submission" date="2020-08" db="EMBL/GenBank/DDBJ databases">
        <title>Genomic Encyclopedia of Type Strains, Phase III (KMG-III): the genomes of soil and plant-associated and newly described type strains.</title>
        <authorList>
            <person name="Whitman W."/>
        </authorList>
    </citation>
    <scope>NUCLEOTIDE SEQUENCE [LARGE SCALE GENOMIC DNA]</scope>
    <source>
        <strain evidence="2 3">CECT 7341</strain>
    </source>
</reference>
<dbReference type="InterPro" id="IPR004675">
    <property type="entry name" value="AhpD_core"/>
</dbReference>
<dbReference type="RefSeq" id="WP_183314847.1">
    <property type="nucleotide sequence ID" value="NZ_JACHXQ010000010.1"/>
</dbReference>
<evidence type="ECO:0000313" key="2">
    <source>
        <dbReference type="EMBL" id="MBB3185206.1"/>
    </source>
</evidence>
<protein>
    <submittedName>
        <fullName evidence="2">Putative peroxidase-related enzyme</fullName>
    </submittedName>
</protein>
<evidence type="ECO:0000313" key="3">
    <source>
        <dbReference type="Proteomes" id="UP000563050"/>
    </source>
</evidence>
<gene>
    <name evidence="2" type="ORF">FHR95_002787</name>
</gene>
<dbReference type="InterPro" id="IPR003779">
    <property type="entry name" value="CMD-like"/>
</dbReference>
<dbReference type="InterPro" id="IPR029032">
    <property type="entry name" value="AhpD-like"/>
</dbReference>
<dbReference type="NCBIfam" id="TIGR00778">
    <property type="entry name" value="ahpD_dom"/>
    <property type="match status" value="1"/>
</dbReference>
<comment type="caution">
    <text evidence="2">The sequence shown here is derived from an EMBL/GenBank/DDBJ whole genome shotgun (WGS) entry which is preliminary data.</text>
</comment>
<accession>A0A7W5DM09</accession>
<dbReference type="Proteomes" id="UP000563050">
    <property type="component" value="Unassembled WGS sequence"/>
</dbReference>
<organism evidence="2 3">
    <name type="scientific">Halomonas fontilapidosi</name>
    <dbReference type="NCBI Taxonomy" id="616675"/>
    <lineage>
        <taxon>Bacteria</taxon>
        <taxon>Pseudomonadati</taxon>
        <taxon>Pseudomonadota</taxon>
        <taxon>Gammaproteobacteria</taxon>
        <taxon>Oceanospirillales</taxon>
        <taxon>Halomonadaceae</taxon>
        <taxon>Halomonas</taxon>
    </lineage>
</organism>
<dbReference type="EMBL" id="JACHXQ010000010">
    <property type="protein sequence ID" value="MBB3185206.1"/>
    <property type="molecule type" value="Genomic_DNA"/>
</dbReference>
<dbReference type="GO" id="GO:0051920">
    <property type="term" value="F:peroxiredoxin activity"/>
    <property type="evidence" value="ECO:0007669"/>
    <property type="project" value="InterPro"/>
</dbReference>
<keyword evidence="2" id="KW-0560">Oxidoreductase</keyword>
<sequence length="191" mass="21102">MSADYQMQLPPQTLDNADAKAKPLLEQANAKLGFVPNMYEGMAKAPGVLDTYLHGYELFREDSGFTPPEQEVVFLTISRLNGCSYCMSAHSMLGEKMSQVPAEVLEAIRNDQPIPDERLAALAKFTKVMFESRGKPTPSDVEAFLDAGFEEQLVLQIVLALAVKTLSNYSNHINHPEVDEAFAGHAWKPAE</sequence>
<dbReference type="AlphaFoldDB" id="A0A7W5DM09"/>
<name>A0A7W5DM09_9GAMM</name>
<evidence type="ECO:0000259" key="1">
    <source>
        <dbReference type="Pfam" id="PF02627"/>
    </source>
</evidence>
<dbReference type="PANTHER" id="PTHR35446">
    <property type="entry name" value="SI:CH211-175M2.5"/>
    <property type="match status" value="1"/>
</dbReference>
<keyword evidence="3" id="KW-1185">Reference proteome</keyword>
<dbReference type="Gene3D" id="1.20.1290.10">
    <property type="entry name" value="AhpD-like"/>
    <property type="match status" value="1"/>
</dbReference>
<dbReference type="SUPFAM" id="SSF69118">
    <property type="entry name" value="AhpD-like"/>
    <property type="match status" value="1"/>
</dbReference>
<proteinExistence type="predicted"/>
<dbReference type="Pfam" id="PF02627">
    <property type="entry name" value="CMD"/>
    <property type="match status" value="1"/>
</dbReference>
<dbReference type="PANTHER" id="PTHR35446:SF3">
    <property type="entry name" value="CMD DOMAIN-CONTAINING PROTEIN"/>
    <property type="match status" value="1"/>
</dbReference>
<feature type="domain" description="Carboxymuconolactone decarboxylase-like" evidence="1">
    <location>
        <begin position="57"/>
        <end position="116"/>
    </location>
</feature>